<dbReference type="InterPro" id="IPR012545">
    <property type="entry name" value="DUF1697"/>
</dbReference>
<evidence type="ECO:0000313" key="2">
    <source>
        <dbReference type="Proteomes" id="UP000007488"/>
    </source>
</evidence>
<reference evidence="1 2" key="1">
    <citation type="journal article" date="2011" name="Stand. Genomic Sci.">
        <title>Complete genome sequence of Syntrophobotulus glycolicus type strain (FlGlyR).</title>
        <authorList>
            <person name="Han C."/>
            <person name="Mwirichia R."/>
            <person name="Chertkov O."/>
            <person name="Held B."/>
            <person name="Lapidus A."/>
            <person name="Nolan M."/>
            <person name="Lucas S."/>
            <person name="Hammon N."/>
            <person name="Deshpande S."/>
            <person name="Cheng J.F."/>
            <person name="Tapia R."/>
            <person name="Goodwin L."/>
            <person name="Pitluck S."/>
            <person name="Huntemann M."/>
            <person name="Liolios K."/>
            <person name="Ivanova N."/>
            <person name="Pagani I."/>
            <person name="Mavromatis K."/>
            <person name="Ovchinikova G."/>
            <person name="Pati A."/>
            <person name="Chen A."/>
            <person name="Palaniappan K."/>
            <person name="Land M."/>
            <person name="Hauser L."/>
            <person name="Brambilla E.M."/>
            <person name="Rohde M."/>
            <person name="Spring S."/>
            <person name="Sikorski J."/>
            <person name="Goker M."/>
            <person name="Woyke T."/>
            <person name="Bristow J."/>
            <person name="Eisen J.A."/>
            <person name="Markowitz V."/>
            <person name="Hugenholtz P."/>
            <person name="Kyrpides N.C."/>
            <person name="Klenk H.P."/>
            <person name="Detter J.C."/>
        </authorList>
    </citation>
    <scope>NUCLEOTIDE SEQUENCE [LARGE SCALE GENOMIC DNA]</scope>
    <source>
        <strain evidence="2">DSM 8271 / FlGlyR</strain>
    </source>
</reference>
<dbReference type="HOGENOM" id="CLU_106303_2_0_9"/>
<protein>
    <recommendedName>
        <fullName evidence="3">DUF1697 domain-containing protein</fullName>
    </recommendedName>
</protein>
<accession>F0SUJ4</accession>
<dbReference type="Proteomes" id="UP000007488">
    <property type="component" value="Chromosome"/>
</dbReference>
<dbReference type="SUPFAM" id="SSF160379">
    <property type="entry name" value="SP0830-like"/>
    <property type="match status" value="1"/>
</dbReference>
<dbReference type="STRING" id="645991.Sgly_1167"/>
<dbReference type="eggNOG" id="COG3797">
    <property type="taxonomic scope" value="Bacteria"/>
</dbReference>
<sequence>MKIKKITSDRNEIAIVKSSGHRESENFDMEDKRRKYAVLFRGINAGGKNIVKMNDLKQFLLGLELQNVQTYIQSGNAVLESDLDETALQDKIHDGFIGRFGFESGVIIRNIEEMRALIGQLPFTRDEIAAAEAADSQVEHLYVYFLDSPPEQIRIDLICEGDDGPDRLSAGKRELYLLCHQSVRKSKLAVRMSKTFDMATGRNWKSVCKLYQMMAGIPVSCTV</sequence>
<dbReference type="KEGG" id="sgy:Sgly_1167"/>
<evidence type="ECO:0008006" key="3">
    <source>
        <dbReference type="Google" id="ProtNLM"/>
    </source>
</evidence>
<dbReference type="RefSeq" id="WP_013624357.1">
    <property type="nucleotide sequence ID" value="NC_015172.1"/>
</dbReference>
<dbReference type="AlphaFoldDB" id="F0SUJ4"/>
<reference evidence="2" key="2">
    <citation type="submission" date="2011-02" db="EMBL/GenBank/DDBJ databases">
        <title>The complete genome of Syntrophobotulus glycolicus DSM 8271.</title>
        <authorList>
            <person name="Lucas S."/>
            <person name="Copeland A."/>
            <person name="Lapidus A."/>
            <person name="Bruce D."/>
            <person name="Goodwin L."/>
            <person name="Pitluck S."/>
            <person name="Kyrpides N."/>
            <person name="Mavromatis K."/>
            <person name="Pagani I."/>
            <person name="Ivanova N."/>
            <person name="Mikhailova N."/>
            <person name="Chertkov O."/>
            <person name="Held B."/>
            <person name="Detter J.C."/>
            <person name="Tapia R."/>
            <person name="Han C."/>
            <person name="Land M."/>
            <person name="Hauser L."/>
            <person name="Markowitz V."/>
            <person name="Cheng J.-F."/>
            <person name="Hugenholtz P."/>
            <person name="Woyke T."/>
            <person name="Wu D."/>
            <person name="Spring S."/>
            <person name="Schroeder M."/>
            <person name="Brambilla E."/>
            <person name="Klenk H.-P."/>
            <person name="Eisen J.A."/>
        </authorList>
    </citation>
    <scope>NUCLEOTIDE SEQUENCE [LARGE SCALE GENOMIC DNA]</scope>
    <source>
        <strain evidence="2">DSM 8271 / FlGlyR</strain>
    </source>
</reference>
<organism evidence="1 2">
    <name type="scientific">Syntrophobotulus glycolicus (strain DSM 8271 / FlGlyR)</name>
    <dbReference type="NCBI Taxonomy" id="645991"/>
    <lineage>
        <taxon>Bacteria</taxon>
        <taxon>Bacillati</taxon>
        <taxon>Bacillota</taxon>
        <taxon>Clostridia</taxon>
        <taxon>Eubacteriales</taxon>
        <taxon>Desulfitobacteriaceae</taxon>
        <taxon>Syntrophobotulus</taxon>
    </lineage>
</organism>
<proteinExistence type="predicted"/>
<gene>
    <name evidence="1" type="ordered locus">Sgly_1167</name>
</gene>
<dbReference type="PIRSF" id="PIRSF008502">
    <property type="entry name" value="UCP008502"/>
    <property type="match status" value="1"/>
</dbReference>
<dbReference type="PANTHER" id="PTHR36439:SF1">
    <property type="entry name" value="DUF1697 DOMAIN-CONTAINING PROTEIN"/>
    <property type="match status" value="1"/>
</dbReference>
<evidence type="ECO:0000313" key="1">
    <source>
        <dbReference type="EMBL" id="ADY55487.1"/>
    </source>
</evidence>
<keyword evidence="2" id="KW-1185">Reference proteome</keyword>
<dbReference type="PANTHER" id="PTHR36439">
    <property type="entry name" value="BLL4334 PROTEIN"/>
    <property type="match status" value="1"/>
</dbReference>
<dbReference type="EMBL" id="CP002547">
    <property type="protein sequence ID" value="ADY55487.1"/>
    <property type="molecule type" value="Genomic_DNA"/>
</dbReference>
<dbReference type="Pfam" id="PF08002">
    <property type="entry name" value="DUF1697"/>
    <property type="match status" value="1"/>
</dbReference>
<dbReference type="Gene3D" id="3.30.70.1280">
    <property type="entry name" value="SP0830-like domains"/>
    <property type="match status" value="1"/>
</dbReference>
<name>F0SUJ4_SYNGF</name>